<gene>
    <name evidence="1" type="ORF">A2671_00600</name>
</gene>
<organism evidence="1 2">
    <name type="scientific">Candidatus Kaiserbacteria bacterium RIFCSPHIGHO2_01_FULL_49_13</name>
    <dbReference type="NCBI Taxonomy" id="1798477"/>
    <lineage>
        <taxon>Bacteria</taxon>
        <taxon>Candidatus Kaiseribacteriota</taxon>
    </lineage>
</organism>
<sequence length="247" mass="28158">MDEKKDIYSDKKLSHLNSDARRLIDVSFSQFLKRTERLIAALYLVTDFVSENEILRTHIRERAISLIHESQQSLMANRILREIMALVSVGRQVGLISEMNAAIISAEIERLVVFLRQRISTDNLLSSDAKDDRRAYSSQNSKRQMALRNTQKRRFLHGQLASYSIVDVKRDKRRETILALVKKAPPVTVKDVAAIISDCSEKTLQRELIALVQEGVLKKQGERRWSRYSLSVAATVVPNTVSVRPGI</sequence>
<dbReference type="SUPFAM" id="SSF46785">
    <property type="entry name" value="Winged helix' DNA-binding domain"/>
    <property type="match status" value="1"/>
</dbReference>
<dbReference type="Proteomes" id="UP000178344">
    <property type="component" value="Unassembled WGS sequence"/>
</dbReference>
<dbReference type="EMBL" id="MFKQ01000014">
    <property type="protein sequence ID" value="OGG47305.1"/>
    <property type="molecule type" value="Genomic_DNA"/>
</dbReference>
<dbReference type="InterPro" id="IPR036388">
    <property type="entry name" value="WH-like_DNA-bd_sf"/>
</dbReference>
<dbReference type="Gene3D" id="1.10.10.10">
    <property type="entry name" value="Winged helix-like DNA-binding domain superfamily/Winged helix DNA-binding domain"/>
    <property type="match status" value="1"/>
</dbReference>
<accession>A0A1F6CDI0</accession>
<evidence type="ECO:0000313" key="1">
    <source>
        <dbReference type="EMBL" id="OGG47305.1"/>
    </source>
</evidence>
<dbReference type="InterPro" id="IPR036390">
    <property type="entry name" value="WH_DNA-bd_sf"/>
</dbReference>
<reference evidence="1 2" key="1">
    <citation type="journal article" date="2016" name="Nat. Commun.">
        <title>Thousands of microbial genomes shed light on interconnected biogeochemical processes in an aquifer system.</title>
        <authorList>
            <person name="Anantharaman K."/>
            <person name="Brown C.T."/>
            <person name="Hug L.A."/>
            <person name="Sharon I."/>
            <person name="Castelle C.J."/>
            <person name="Probst A.J."/>
            <person name="Thomas B.C."/>
            <person name="Singh A."/>
            <person name="Wilkins M.J."/>
            <person name="Karaoz U."/>
            <person name="Brodie E.L."/>
            <person name="Williams K.H."/>
            <person name="Hubbard S.S."/>
            <person name="Banfield J.F."/>
        </authorList>
    </citation>
    <scope>NUCLEOTIDE SEQUENCE [LARGE SCALE GENOMIC DNA]</scope>
</reference>
<comment type="caution">
    <text evidence="1">The sequence shown here is derived from an EMBL/GenBank/DDBJ whole genome shotgun (WGS) entry which is preliminary data.</text>
</comment>
<dbReference type="AlphaFoldDB" id="A0A1F6CDI0"/>
<proteinExistence type="predicted"/>
<protein>
    <recommendedName>
        <fullName evidence="3">HTH deoR-type domain-containing protein</fullName>
    </recommendedName>
</protein>
<evidence type="ECO:0008006" key="3">
    <source>
        <dbReference type="Google" id="ProtNLM"/>
    </source>
</evidence>
<evidence type="ECO:0000313" key="2">
    <source>
        <dbReference type="Proteomes" id="UP000178344"/>
    </source>
</evidence>
<name>A0A1F6CDI0_9BACT</name>